<gene>
    <name evidence="10" type="ORF">FTRO_0010920</name>
</gene>
<dbReference type="Pfam" id="PF00005">
    <property type="entry name" value="ABC_tran"/>
    <property type="match status" value="2"/>
</dbReference>
<keyword evidence="3" id="KW-0813">Transport</keyword>
<dbReference type="InterPro" id="IPR017871">
    <property type="entry name" value="ABC_transporter-like_CS"/>
</dbReference>
<dbReference type="RefSeq" id="WP_059393083.1">
    <property type="nucleotide sequence ID" value="NZ_DF968078.1"/>
</dbReference>
<dbReference type="PANTHER" id="PTHR43553:SF27">
    <property type="entry name" value="ENERGY-COUPLING FACTOR TRANSPORTER ATP-BINDING PROTEIN ECFA2"/>
    <property type="match status" value="1"/>
</dbReference>
<evidence type="ECO:0000313" key="10">
    <source>
        <dbReference type="EMBL" id="GAP03549.1"/>
    </source>
</evidence>
<dbReference type="STRING" id="709323.GCA_001047135_00093"/>
<dbReference type="GO" id="GO:0042626">
    <property type="term" value="F:ATPase-coupled transmembrane transporter activity"/>
    <property type="evidence" value="ECO:0007669"/>
    <property type="project" value="TreeGrafter"/>
</dbReference>
<evidence type="ECO:0000256" key="8">
    <source>
        <dbReference type="ARBA" id="ARBA00023136"/>
    </source>
</evidence>
<evidence type="ECO:0000256" key="4">
    <source>
        <dbReference type="ARBA" id="ARBA00022475"/>
    </source>
</evidence>
<evidence type="ECO:0000259" key="9">
    <source>
        <dbReference type="PROSITE" id="PS50893"/>
    </source>
</evidence>
<dbReference type="SMART" id="SM00382">
    <property type="entry name" value="AAA"/>
    <property type="match status" value="2"/>
</dbReference>
<dbReference type="InterPro" id="IPR003593">
    <property type="entry name" value="AAA+_ATPase"/>
</dbReference>
<evidence type="ECO:0000256" key="3">
    <source>
        <dbReference type="ARBA" id="ARBA00022448"/>
    </source>
</evidence>
<sequence>MAITAKNLTVAYRDQAIIDDLNLTLEKKTLTLLMGPSGSGKSTLLKALAGLYPQYGGQVSGEIEIDQTAIATLKANERAKRVALLFQNPDDQFAMPTVREEFIFALENLELGKDEIDQKTAWALEKVGLIDFIDRSFVTLSGGEMQKVALAEVLALGADYLLLDEPFAAVDSQSREDLQVLLQQLSQEGYGILVSDHDPAGYFDKISQFYQLKEKALVLVPKNDWSQYDYQKQTVVLKPVAESDQAQDTAYRFDNLRIQNGERLVLDQDILQIFAKGITLLTGPNGVGKSSVLKTLARLRRYEGSLTYQEQEVHAWKPRLYFGQVGLLFQSASDQFLNITVDEELDQVMAKSHHADFWTKKVLDQWLSDLHLTGLGDRSVYTLSGGQQKKLQLLLMLIMAPQVLFLDEPLAGLDEQSVAVVLNLIQTCQQALGLTILVVSHQTRDLVNIVDRHLRYEQTAMAYQEEVLV</sequence>
<dbReference type="PANTHER" id="PTHR43553">
    <property type="entry name" value="HEAVY METAL TRANSPORTER"/>
    <property type="match status" value="1"/>
</dbReference>
<dbReference type="EMBL" id="DF968078">
    <property type="protein sequence ID" value="GAP03549.1"/>
    <property type="molecule type" value="Genomic_DNA"/>
</dbReference>
<protein>
    <submittedName>
        <fullName evidence="10">ABC-type cobalt transport system, ATPase component</fullName>
    </submittedName>
</protein>
<dbReference type="InterPro" id="IPR015856">
    <property type="entry name" value="ABC_transpr_CbiO/EcfA_su"/>
</dbReference>
<name>A0A3F3HB94_9LACO</name>
<keyword evidence="5" id="KW-0547">Nucleotide-binding</keyword>
<evidence type="ECO:0000256" key="7">
    <source>
        <dbReference type="ARBA" id="ARBA00022967"/>
    </source>
</evidence>
<comment type="similarity">
    <text evidence="2">Belongs to the ABC transporter superfamily.</text>
</comment>
<dbReference type="PROSITE" id="PS50893">
    <property type="entry name" value="ABC_TRANSPORTER_2"/>
    <property type="match status" value="2"/>
</dbReference>
<dbReference type="InterPro" id="IPR027417">
    <property type="entry name" value="P-loop_NTPase"/>
</dbReference>
<dbReference type="GO" id="GO:0043190">
    <property type="term" value="C:ATP-binding cassette (ABC) transporter complex"/>
    <property type="evidence" value="ECO:0007669"/>
    <property type="project" value="TreeGrafter"/>
</dbReference>
<dbReference type="GO" id="GO:0016887">
    <property type="term" value="F:ATP hydrolysis activity"/>
    <property type="evidence" value="ECO:0007669"/>
    <property type="project" value="InterPro"/>
</dbReference>
<evidence type="ECO:0000256" key="1">
    <source>
        <dbReference type="ARBA" id="ARBA00004202"/>
    </source>
</evidence>
<keyword evidence="6" id="KW-0067">ATP-binding</keyword>
<evidence type="ECO:0000256" key="5">
    <source>
        <dbReference type="ARBA" id="ARBA00022741"/>
    </source>
</evidence>
<keyword evidence="4" id="KW-1003">Cell membrane</keyword>
<keyword evidence="8" id="KW-0472">Membrane</keyword>
<dbReference type="PROSITE" id="PS00211">
    <property type="entry name" value="ABC_TRANSPORTER_1"/>
    <property type="match status" value="2"/>
</dbReference>
<accession>A0A3F3HB94</accession>
<keyword evidence="7" id="KW-1278">Translocase</keyword>
<dbReference type="GO" id="GO:0005524">
    <property type="term" value="F:ATP binding"/>
    <property type="evidence" value="ECO:0007669"/>
    <property type="project" value="UniProtKB-KW"/>
</dbReference>
<feature type="domain" description="ABC transporter" evidence="9">
    <location>
        <begin position="3"/>
        <end position="239"/>
    </location>
</feature>
<dbReference type="Proteomes" id="UP000064514">
    <property type="component" value="Unassembled WGS sequence"/>
</dbReference>
<dbReference type="SUPFAM" id="SSF52540">
    <property type="entry name" value="P-loop containing nucleoside triphosphate hydrolases"/>
    <property type="match status" value="2"/>
</dbReference>
<feature type="domain" description="ABC transporter" evidence="9">
    <location>
        <begin position="251"/>
        <end position="469"/>
    </location>
</feature>
<dbReference type="AlphaFoldDB" id="A0A3F3HB94"/>
<organism evidence="10">
    <name type="scientific">Fructobacillus tropaeoli</name>
    <dbReference type="NCBI Taxonomy" id="709323"/>
    <lineage>
        <taxon>Bacteria</taxon>
        <taxon>Bacillati</taxon>
        <taxon>Bacillota</taxon>
        <taxon>Bacilli</taxon>
        <taxon>Lactobacillales</taxon>
        <taxon>Lactobacillaceae</taxon>
        <taxon>Fructobacillus</taxon>
    </lineage>
</organism>
<evidence type="ECO:0000256" key="6">
    <source>
        <dbReference type="ARBA" id="ARBA00022840"/>
    </source>
</evidence>
<proteinExistence type="inferred from homology"/>
<dbReference type="Gene3D" id="3.40.50.300">
    <property type="entry name" value="P-loop containing nucleotide triphosphate hydrolases"/>
    <property type="match status" value="2"/>
</dbReference>
<dbReference type="InterPro" id="IPR050095">
    <property type="entry name" value="ECF_ABC_transporter_ATP-bd"/>
</dbReference>
<reference evidence="10" key="1">
    <citation type="journal article" date="2015" name="BMC Genomics">
        <title>Comparative genomics of Fructobacillus spp. and Leuconostoc spp. reveals niche-specific evolution of Fructobacillus spp.</title>
        <authorList>
            <person name="Endo A."/>
            <person name="Tanizawa Y."/>
            <person name="Tanaka N."/>
            <person name="Maeno S."/>
            <person name="Kumar H."/>
            <person name="Shiwa Y."/>
            <person name="Okada S."/>
            <person name="Yoshikawa H."/>
            <person name="Dicks L."/>
            <person name="Nakagawa J."/>
            <person name="Arita M."/>
        </authorList>
    </citation>
    <scope>NUCLEOTIDE SEQUENCE [LARGE SCALE GENOMIC DNA]</scope>
    <source>
        <strain evidence="10">F214-1</strain>
    </source>
</reference>
<dbReference type="InterPro" id="IPR003439">
    <property type="entry name" value="ABC_transporter-like_ATP-bd"/>
</dbReference>
<dbReference type="CDD" id="cd03225">
    <property type="entry name" value="ABC_cobalt_CbiO_domain1"/>
    <property type="match status" value="2"/>
</dbReference>
<comment type="subcellular location">
    <subcellularLocation>
        <location evidence="1">Cell membrane</location>
        <topology evidence="1">Peripheral membrane protein</topology>
    </subcellularLocation>
</comment>
<evidence type="ECO:0000256" key="2">
    <source>
        <dbReference type="ARBA" id="ARBA00005417"/>
    </source>
</evidence>